<organism evidence="3 4">
    <name type="scientific">Lymnaea stagnalis</name>
    <name type="common">Great pond snail</name>
    <name type="synonym">Helix stagnalis</name>
    <dbReference type="NCBI Taxonomy" id="6523"/>
    <lineage>
        <taxon>Eukaryota</taxon>
        <taxon>Metazoa</taxon>
        <taxon>Spiralia</taxon>
        <taxon>Lophotrochozoa</taxon>
        <taxon>Mollusca</taxon>
        <taxon>Gastropoda</taxon>
        <taxon>Heterobranchia</taxon>
        <taxon>Euthyneura</taxon>
        <taxon>Panpulmonata</taxon>
        <taxon>Hygrophila</taxon>
        <taxon>Lymnaeoidea</taxon>
        <taxon>Lymnaeidae</taxon>
        <taxon>Lymnaea</taxon>
    </lineage>
</organism>
<name>A0AAV2HBX7_LYMST</name>
<feature type="non-terminal residue" evidence="3">
    <location>
        <position position="195"/>
    </location>
</feature>
<evidence type="ECO:0000313" key="4">
    <source>
        <dbReference type="Proteomes" id="UP001497497"/>
    </source>
</evidence>
<evidence type="ECO:0000256" key="2">
    <source>
        <dbReference type="SAM" id="Phobius"/>
    </source>
</evidence>
<keyword evidence="2" id="KW-1133">Transmembrane helix</keyword>
<dbReference type="AlphaFoldDB" id="A0AAV2HBX7"/>
<feature type="region of interest" description="Disordered" evidence="1">
    <location>
        <begin position="23"/>
        <end position="42"/>
    </location>
</feature>
<evidence type="ECO:0000313" key="3">
    <source>
        <dbReference type="EMBL" id="CAL1529631.1"/>
    </source>
</evidence>
<comment type="caution">
    <text evidence="3">The sequence shown here is derived from an EMBL/GenBank/DDBJ whole genome shotgun (WGS) entry which is preliminary data.</text>
</comment>
<reference evidence="3 4" key="1">
    <citation type="submission" date="2024-04" db="EMBL/GenBank/DDBJ databases">
        <authorList>
            <consortium name="Genoscope - CEA"/>
            <person name="William W."/>
        </authorList>
    </citation>
    <scope>NUCLEOTIDE SEQUENCE [LARGE SCALE GENOMIC DNA]</scope>
</reference>
<gene>
    <name evidence="3" type="ORF">GSLYS_00003786001</name>
</gene>
<feature type="compositionally biased region" description="Basic and acidic residues" evidence="1">
    <location>
        <begin position="28"/>
        <end position="42"/>
    </location>
</feature>
<evidence type="ECO:0000256" key="1">
    <source>
        <dbReference type="SAM" id="MobiDB-lite"/>
    </source>
</evidence>
<keyword evidence="2" id="KW-0472">Membrane</keyword>
<keyword evidence="4" id="KW-1185">Reference proteome</keyword>
<sequence length="195" mass="22340">MQYARGLYVLADKHCFRLQPQLRAPSSTDHKPPSGLEETKNSDMFHVDSTKGRLEFYQKLPGMERGIKPVQQQTSKLKCPLCSGRILFFNAVIFFTFVFVTVIEYAEVCRGHRPAYLEVALPPVKLNDTLLRLRLKDVVDTVKLAGLPALPTVPPEKRHLFKFELSDKDMEVMTDLLNIFNKTMVDASIAYFLYK</sequence>
<accession>A0AAV2HBX7</accession>
<keyword evidence="2" id="KW-0812">Transmembrane</keyword>
<dbReference type="Proteomes" id="UP001497497">
    <property type="component" value="Unassembled WGS sequence"/>
</dbReference>
<protein>
    <submittedName>
        <fullName evidence="3">Uncharacterized protein</fullName>
    </submittedName>
</protein>
<feature type="transmembrane region" description="Helical" evidence="2">
    <location>
        <begin position="86"/>
        <end position="106"/>
    </location>
</feature>
<dbReference type="EMBL" id="CAXITT010000052">
    <property type="protein sequence ID" value="CAL1529631.1"/>
    <property type="molecule type" value="Genomic_DNA"/>
</dbReference>
<proteinExistence type="predicted"/>